<dbReference type="AlphaFoldDB" id="A0AAV7KY79"/>
<name>A0AAV7KY79_PLEWA</name>
<proteinExistence type="predicted"/>
<organism evidence="2 3">
    <name type="scientific">Pleurodeles waltl</name>
    <name type="common">Iberian ribbed newt</name>
    <dbReference type="NCBI Taxonomy" id="8319"/>
    <lineage>
        <taxon>Eukaryota</taxon>
        <taxon>Metazoa</taxon>
        <taxon>Chordata</taxon>
        <taxon>Craniata</taxon>
        <taxon>Vertebrata</taxon>
        <taxon>Euteleostomi</taxon>
        <taxon>Amphibia</taxon>
        <taxon>Batrachia</taxon>
        <taxon>Caudata</taxon>
        <taxon>Salamandroidea</taxon>
        <taxon>Salamandridae</taxon>
        <taxon>Pleurodelinae</taxon>
        <taxon>Pleurodeles</taxon>
    </lineage>
</organism>
<gene>
    <name evidence="2" type="ORF">NDU88_004374</name>
</gene>
<protein>
    <submittedName>
        <fullName evidence="2">Uncharacterized protein</fullName>
    </submittedName>
</protein>
<keyword evidence="3" id="KW-1185">Reference proteome</keyword>
<dbReference type="Proteomes" id="UP001066276">
    <property type="component" value="Chromosome 12"/>
</dbReference>
<comment type="caution">
    <text evidence="2">The sequence shown here is derived from an EMBL/GenBank/DDBJ whole genome shotgun (WGS) entry which is preliminary data.</text>
</comment>
<sequence>MGALQGGVQLAVRCMGLPDGRFSAGIGGRLLPYLKPQTQASGLGRGGLGDTAGPAARGGKVGTQEPERGGKGTRDGTNPACDGRREEEITRRGWRVFVRKRGR</sequence>
<feature type="compositionally biased region" description="Basic and acidic residues" evidence="1">
    <location>
        <begin position="65"/>
        <end position="74"/>
    </location>
</feature>
<accession>A0AAV7KY79</accession>
<reference evidence="2" key="1">
    <citation type="journal article" date="2022" name="bioRxiv">
        <title>Sequencing and chromosome-scale assembly of the giantPleurodeles waltlgenome.</title>
        <authorList>
            <person name="Brown T."/>
            <person name="Elewa A."/>
            <person name="Iarovenko S."/>
            <person name="Subramanian E."/>
            <person name="Araus A.J."/>
            <person name="Petzold A."/>
            <person name="Susuki M."/>
            <person name="Suzuki K.-i.T."/>
            <person name="Hayashi T."/>
            <person name="Toyoda A."/>
            <person name="Oliveira C."/>
            <person name="Osipova E."/>
            <person name="Leigh N.D."/>
            <person name="Simon A."/>
            <person name="Yun M.H."/>
        </authorList>
    </citation>
    <scope>NUCLEOTIDE SEQUENCE</scope>
    <source>
        <strain evidence="2">20211129_DDA</strain>
        <tissue evidence="2">Liver</tissue>
    </source>
</reference>
<dbReference type="EMBL" id="JANPWB010000016">
    <property type="protein sequence ID" value="KAJ1084222.1"/>
    <property type="molecule type" value="Genomic_DNA"/>
</dbReference>
<evidence type="ECO:0000313" key="3">
    <source>
        <dbReference type="Proteomes" id="UP001066276"/>
    </source>
</evidence>
<feature type="region of interest" description="Disordered" evidence="1">
    <location>
        <begin position="41"/>
        <end position="89"/>
    </location>
</feature>
<evidence type="ECO:0000313" key="2">
    <source>
        <dbReference type="EMBL" id="KAJ1084222.1"/>
    </source>
</evidence>
<evidence type="ECO:0000256" key="1">
    <source>
        <dbReference type="SAM" id="MobiDB-lite"/>
    </source>
</evidence>